<dbReference type="Gene3D" id="1.10.287.1700">
    <property type="match status" value="1"/>
</dbReference>
<comment type="similarity">
    <text evidence="2">Belongs to the FliJ family.</text>
</comment>
<evidence type="ECO:0000313" key="12">
    <source>
        <dbReference type="EMBL" id="CFX64994.1"/>
    </source>
</evidence>
<keyword evidence="6" id="KW-0145">Chemotaxis</keyword>
<evidence type="ECO:0000256" key="2">
    <source>
        <dbReference type="ARBA" id="ARBA00010004"/>
    </source>
</evidence>
<reference evidence="12 13" key="1">
    <citation type="submission" date="2015-03" db="EMBL/GenBank/DDBJ databases">
        <authorList>
            <person name="Murphy D."/>
        </authorList>
    </citation>
    <scope>NUCLEOTIDE SEQUENCE [LARGE SCALE GENOMIC DNA]</scope>
    <source>
        <strain evidence="12 13">OL-4</strain>
    </source>
</reference>
<dbReference type="EMBL" id="CGIH01000027">
    <property type="protein sequence ID" value="CFX64994.1"/>
    <property type="molecule type" value="Genomic_DNA"/>
</dbReference>
<keyword evidence="8" id="KW-0653">Protein transport</keyword>
<evidence type="ECO:0000256" key="8">
    <source>
        <dbReference type="ARBA" id="ARBA00022927"/>
    </source>
</evidence>
<dbReference type="RefSeq" id="WP_052729669.1">
    <property type="nucleotide sequence ID" value="NZ_CGIH01000027.1"/>
</dbReference>
<keyword evidence="4" id="KW-0813">Transport</keyword>
<evidence type="ECO:0000256" key="11">
    <source>
        <dbReference type="SAM" id="Coils"/>
    </source>
</evidence>
<name>A0A0E4GAU2_9FIRM</name>
<keyword evidence="10" id="KW-1006">Bacterial flagellum protein export</keyword>
<proteinExistence type="inferred from homology"/>
<dbReference type="GO" id="GO:0044781">
    <property type="term" value="P:bacterial-type flagellum organization"/>
    <property type="evidence" value="ECO:0007669"/>
    <property type="project" value="UniProtKB-KW"/>
</dbReference>
<comment type="subcellular location">
    <subcellularLocation>
        <location evidence="1">Cell membrane</location>
        <topology evidence="1">Peripheral membrane protein</topology>
        <orientation evidence="1">Cytoplasmic side</orientation>
    </subcellularLocation>
</comment>
<dbReference type="GO" id="GO:0015031">
    <property type="term" value="P:protein transport"/>
    <property type="evidence" value="ECO:0007669"/>
    <property type="project" value="UniProtKB-KW"/>
</dbReference>
<keyword evidence="12" id="KW-0282">Flagellum</keyword>
<dbReference type="Pfam" id="PF02050">
    <property type="entry name" value="FliJ"/>
    <property type="match status" value="1"/>
</dbReference>
<dbReference type="AlphaFoldDB" id="A0A0E4GAU2"/>
<dbReference type="GO" id="GO:0006935">
    <property type="term" value="P:chemotaxis"/>
    <property type="evidence" value="ECO:0007669"/>
    <property type="project" value="UniProtKB-KW"/>
</dbReference>
<dbReference type="GO" id="GO:0071973">
    <property type="term" value="P:bacterial-type flagellum-dependent cell motility"/>
    <property type="evidence" value="ECO:0007669"/>
    <property type="project" value="InterPro"/>
</dbReference>
<dbReference type="GO" id="GO:0009288">
    <property type="term" value="C:bacterial-type flagellum"/>
    <property type="evidence" value="ECO:0007669"/>
    <property type="project" value="InterPro"/>
</dbReference>
<keyword evidence="5" id="KW-1003">Cell membrane</keyword>
<accession>A0A0E4GAU2</accession>
<evidence type="ECO:0000256" key="3">
    <source>
        <dbReference type="ARBA" id="ARBA00020392"/>
    </source>
</evidence>
<dbReference type="InterPro" id="IPR012823">
    <property type="entry name" value="Flagell_FliJ"/>
</dbReference>
<feature type="coiled-coil region" evidence="11">
    <location>
        <begin position="33"/>
        <end position="60"/>
    </location>
</feature>
<keyword evidence="7" id="KW-1005">Bacterial flagellum biogenesis</keyword>
<organism evidence="12 13">
    <name type="scientific">Syntrophomonas zehnderi OL-4</name>
    <dbReference type="NCBI Taxonomy" id="690567"/>
    <lineage>
        <taxon>Bacteria</taxon>
        <taxon>Bacillati</taxon>
        <taxon>Bacillota</taxon>
        <taxon>Clostridia</taxon>
        <taxon>Eubacteriales</taxon>
        <taxon>Syntrophomonadaceae</taxon>
        <taxon>Syntrophomonas</taxon>
    </lineage>
</organism>
<dbReference type="OrthoDB" id="1727315at2"/>
<keyword evidence="12" id="KW-0966">Cell projection</keyword>
<evidence type="ECO:0000256" key="6">
    <source>
        <dbReference type="ARBA" id="ARBA00022500"/>
    </source>
</evidence>
<evidence type="ECO:0000256" key="4">
    <source>
        <dbReference type="ARBA" id="ARBA00022448"/>
    </source>
</evidence>
<keyword evidence="9" id="KW-0472">Membrane</keyword>
<evidence type="ECO:0000256" key="9">
    <source>
        <dbReference type="ARBA" id="ARBA00023136"/>
    </source>
</evidence>
<evidence type="ECO:0000256" key="10">
    <source>
        <dbReference type="ARBA" id="ARBA00023225"/>
    </source>
</evidence>
<keyword evidence="13" id="KW-1185">Reference proteome</keyword>
<evidence type="ECO:0000313" key="13">
    <source>
        <dbReference type="Proteomes" id="UP000045545"/>
    </source>
</evidence>
<sequence>MKPFHFRLQTKLDLSCREESQAREELHISINYRNQVQNELDEIMRRSRETEAEIKAMMQEDFNLPQFFIFKDYLPVLKTLQKSKADDLLQAESKVTQARGILIDKMQESKTLQKLRDREWSNYLLELNKEEQKTIDELAINSHFRKNIKQA</sequence>
<dbReference type="Proteomes" id="UP000045545">
    <property type="component" value="Unassembled WGS sequence"/>
</dbReference>
<protein>
    <recommendedName>
        <fullName evidence="3">Flagellar FliJ protein</fullName>
    </recommendedName>
</protein>
<dbReference type="NCBIfam" id="TIGR02473">
    <property type="entry name" value="flagell_FliJ"/>
    <property type="match status" value="1"/>
</dbReference>
<dbReference type="STRING" id="690567.1574"/>
<dbReference type="GO" id="GO:0005886">
    <property type="term" value="C:plasma membrane"/>
    <property type="evidence" value="ECO:0007669"/>
    <property type="project" value="UniProtKB-SubCell"/>
</dbReference>
<evidence type="ECO:0000256" key="1">
    <source>
        <dbReference type="ARBA" id="ARBA00004413"/>
    </source>
</evidence>
<evidence type="ECO:0000256" key="7">
    <source>
        <dbReference type="ARBA" id="ARBA00022795"/>
    </source>
</evidence>
<dbReference type="InterPro" id="IPR053716">
    <property type="entry name" value="Flag_assembly_chemotaxis_eff"/>
</dbReference>
<gene>
    <name evidence="12" type="ORF">1574</name>
</gene>
<keyword evidence="12" id="KW-0969">Cilium</keyword>
<keyword evidence="11" id="KW-0175">Coiled coil</keyword>
<evidence type="ECO:0000256" key="5">
    <source>
        <dbReference type="ARBA" id="ARBA00022475"/>
    </source>
</evidence>